<dbReference type="Proteomes" id="UP001152795">
    <property type="component" value="Unassembled WGS sequence"/>
</dbReference>
<dbReference type="AlphaFoldDB" id="A0A7D9I6W5"/>
<accession>A0A7D9I6W5</accession>
<gene>
    <name evidence="1" type="ORF">PACLA_8A071503</name>
</gene>
<dbReference type="EMBL" id="CACRXK020003388">
    <property type="protein sequence ID" value="CAB3998569.1"/>
    <property type="molecule type" value="Genomic_DNA"/>
</dbReference>
<feature type="non-terminal residue" evidence="1">
    <location>
        <position position="137"/>
    </location>
</feature>
<sequence length="137" mass="15399">MAINNGKWEIFSKYAKLFEDKHPEVEVKLMVLSRRVVASYRQGCLSKARLLFDDYDKLLSKANDILIFEVIYLCLKAALKRAEKELEAARELLKSALLKADQLTPGIITAVPLLFVAMNQNSGLNENGPSSAELSRK</sequence>
<organism evidence="1 2">
    <name type="scientific">Paramuricea clavata</name>
    <name type="common">Red gorgonian</name>
    <name type="synonym">Violescent sea-whip</name>
    <dbReference type="NCBI Taxonomy" id="317549"/>
    <lineage>
        <taxon>Eukaryota</taxon>
        <taxon>Metazoa</taxon>
        <taxon>Cnidaria</taxon>
        <taxon>Anthozoa</taxon>
        <taxon>Octocorallia</taxon>
        <taxon>Malacalcyonacea</taxon>
        <taxon>Plexauridae</taxon>
        <taxon>Paramuricea</taxon>
    </lineage>
</organism>
<name>A0A7D9I6W5_PARCT</name>
<comment type="caution">
    <text evidence="1">The sequence shown here is derived from an EMBL/GenBank/DDBJ whole genome shotgun (WGS) entry which is preliminary data.</text>
</comment>
<reference evidence="1" key="1">
    <citation type="submission" date="2020-04" db="EMBL/GenBank/DDBJ databases">
        <authorList>
            <person name="Alioto T."/>
            <person name="Alioto T."/>
            <person name="Gomez Garrido J."/>
        </authorList>
    </citation>
    <scope>NUCLEOTIDE SEQUENCE</scope>
    <source>
        <strain evidence="1">A484AB</strain>
    </source>
</reference>
<keyword evidence="2" id="KW-1185">Reference proteome</keyword>
<dbReference type="OrthoDB" id="6052143at2759"/>
<protein>
    <submittedName>
        <fullName evidence="1">---NA</fullName>
    </submittedName>
</protein>
<evidence type="ECO:0000313" key="1">
    <source>
        <dbReference type="EMBL" id="CAB3998569.1"/>
    </source>
</evidence>
<proteinExistence type="predicted"/>
<evidence type="ECO:0000313" key="2">
    <source>
        <dbReference type="Proteomes" id="UP001152795"/>
    </source>
</evidence>